<dbReference type="Proteomes" id="UP000887574">
    <property type="component" value="Unplaced"/>
</dbReference>
<dbReference type="PANTHER" id="PTHR12863">
    <property type="entry name" value="FATTY ACID HYDROXYLASE"/>
    <property type="match status" value="1"/>
</dbReference>
<dbReference type="InterPro" id="IPR001199">
    <property type="entry name" value="Cyt_B5-like_heme/steroid-bd"/>
</dbReference>
<evidence type="ECO:0000256" key="5">
    <source>
        <dbReference type="ARBA" id="ARBA00023002"/>
    </source>
</evidence>
<dbReference type="GO" id="GO:0005789">
    <property type="term" value="C:endoplasmic reticulum membrane"/>
    <property type="evidence" value="ECO:0007669"/>
    <property type="project" value="UniProtKB-SubCell"/>
</dbReference>
<evidence type="ECO:0000313" key="10">
    <source>
        <dbReference type="WBParaSite" id="jg6570"/>
    </source>
</evidence>
<dbReference type="Gene3D" id="3.10.120.10">
    <property type="entry name" value="Cytochrome b5-like heme/steroid binding domain"/>
    <property type="match status" value="1"/>
</dbReference>
<proteinExistence type="predicted"/>
<keyword evidence="5" id="KW-0560">Oxidoreductase</keyword>
<evidence type="ECO:0000256" key="2">
    <source>
        <dbReference type="ARBA" id="ARBA00022692"/>
    </source>
</evidence>
<keyword evidence="6" id="KW-0443">Lipid metabolism</keyword>
<reference evidence="10" key="1">
    <citation type="submission" date="2022-11" db="UniProtKB">
        <authorList>
            <consortium name="WormBaseParasite"/>
        </authorList>
    </citation>
    <scope>IDENTIFICATION</scope>
</reference>
<evidence type="ECO:0000256" key="7">
    <source>
        <dbReference type="ARBA" id="ARBA00023136"/>
    </source>
</evidence>
<feature type="domain" description="Cytochrome b5 heme-binding" evidence="8">
    <location>
        <begin position="1"/>
        <end position="69"/>
    </location>
</feature>
<dbReference type="PANTHER" id="PTHR12863:SF1">
    <property type="entry name" value="FATTY ACID 2-HYDROXYLASE"/>
    <property type="match status" value="1"/>
</dbReference>
<dbReference type="Pfam" id="PF00173">
    <property type="entry name" value="Cyt-b5"/>
    <property type="match status" value="1"/>
</dbReference>
<protein>
    <submittedName>
        <fullName evidence="10">Cytochrome b5 heme-binding domain-containing protein</fullName>
    </submittedName>
</protein>
<evidence type="ECO:0000256" key="6">
    <source>
        <dbReference type="ARBA" id="ARBA00023098"/>
    </source>
</evidence>
<dbReference type="InterPro" id="IPR014430">
    <property type="entry name" value="Scs7"/>
</dbReference>
<evidence type="ECO:0000256" key="3">
    <source>
        <dbReference type="ARBA" id="ARBA00022824"/>
    </source>
</evidence>
<evidence type="ECO:0000259" key="8">
    <source>
        <dbReference type="PROSITE" id="PS50255"/>
    </source>
</evidence>
<organism evidence="9 10">
    <name type="scientific">Ditylenchus dipsaci</name>
    <dbReference type="NCBI Taxonomy" id="166011"/>
    <lineage>
        <taxon>Eukaryota</taxon>
        <taxon>Metazoa</taxon>
        <taxon>Ecdysozoa</taxon>
        <taxon>Nematoda</taxon>
        <taxon>Chromadorea</taxon>
        <taxon>Rhabditida</taxon>
        <taxon>Tylenchina</taxon>
        <taxon>Tylenchomorpha</taxon>
        <taxon>Sphaerularioidea</taxon>
        <taxon>Anguinidae</taxon>
        <taxon>Anguininae</taxon>
        <taxon>Ditylenchus</taxon>
    </lineage>
</organism>
<keyword evidence="2" id="KW-0812">Transmembrane</keyword>
<dbReference type="GO" id="GO:0080132">
    <property type="term" value="F:fatty acid 2-hydroxylase activity"/>
    <property type="evidence" value="ECO:0007669"/>
    <property type="project" value="InterPro"/>
</dbReference>
<dbReference type="InterPro" id="IPR036400">
    <property type="entry name" value="Cyt_B5-like_heme/steroid_sf"/>
</dbReference>
<dbReference type="SUPFAM" id="SSF55856">
    <property type="entry name" value="Cytochrome b5-like heme/steroid binding domain"/>
    <property type="match status" value="1"/>
</dbReference>
<keyword evidence="9" id="KW-1185">Reference proteome</keyword>
<dbReference type="PROSITE" id="PS50255">
    <property type="entry name" value="CYTOCHROME_B5_2"/>
    <property type="match status" value="1"/>
</dbReference>
<evidence type="ECO:0000256" key="4">
    <source>
        <dbReference type="ARBA" id="ARBA00022989"/>
    </source>
</evidence>
<accession>A0A915EGY0</accession>
<dbReference type="GO" id="GO:0006631">
    <property type="term" value="P:fatty acid metabolic process"/>
    <property type="evidence" value="ECO:0007669"/>
    <property type="project" value="TreeGrafter"/>
</dbReference>
<comment type="subcellular location">
    <subcellularLocation>
        <location evidence="1">Endoplasmic reticulum membrane</location>
        <topology evidence="1">Multi-pass membrane protein</topology>
    </subcellularLocation>
</comment>
<keyword evidence="7" id="KW-0472">Membrane</keyword>
<dbReference type="AlphaFoldDB" id="A0A915EGY0"/>
<dbReference type="WBParaSite" id="jg6570">
    <property type="protein sequence ID" value="jg6570"/>
    <property type="gene ID" value="jg6570"/>
</dbReference>
<keyword evidence="4" id="KW-1133">Transmembrane helix</keyword>
<evidence type="ECO:0000313" key="9">
    <source>
        <dbReference type="Proteomes" id="UP000887574"/>
    </source>
</evidence>
<keyword evidence="3" id="KW-0256">Endoplasmic reticulum</keyword>
<name>A0A915EGY0_9BILA</name>
<evidence type="ECO:0000256" key="1">
    <source>
        <dbReference type="ARBA" id="ARBA00004477"/>
    </source>
</evidence>
<sequence length="128" mass="14858">MEKPLLISLDGKLYDVAGFASKHPGGEKVLRQVAGLDNIADYMNGQERVLGMKHQHSKAAYDILERYSVQRSIEKDPLLDSKHGMLWKVGDLKQSYWKWIHQPYDGTLRLFESDLLERKYQAKRVEIQ</sequence>